<dbReference type="AlphaFoldDB" id="A0A4S2H068"/>
<proteinExistence type="predicted"/>
<evidence type="ECO:0000313" key="2">
    <source>
        <dbReference type="EMBL" id="TGY88571.1"/>
    </source>
</evidence>
<sequence length="138" mass="14752">MRTLTSPILAAAGAFALAGCQTPAGTEAPTEEAIAQALPEGYQRTGETESCLNTTRIDEIDAVTDRIWIVETVTGERYVNVVSPGCNQADSAFTYLFYDIPTTQLCRGEIIRVMQQTTDIPTGSCALGAYERLAPAGE</sequence>
<evidence type="ECO:0008006" key="4">
    <source>
        <dbReference type="Google" id="ProtNLM"/>
    </source>
</evidence>
<comment type="caution">
    <text evidence="2">The sequence shown here is derived from an EMBL/GenBank/DDBJ whole genome shotgun (WGS) entry which is preliminary data.</text>
</comment>
<protein>
    <recommendedName>
        <fullName evidence="4">Lipoprotein</fullName>
    </recommendedName>
</protein>
<reference evidence="2 3" key="1">
    <citation type="journal article" date="2017" name="Int. J. Syst. Evol. Microbiol.">
        <title>Marinicauda algicola sp. nov., isolated from a marine red alga Rhodosorus marinus.</title>
        <authorList>
            <person name="Jeong S.E."/>
            <person name="Jeon S.H."/>
            <person name="Chun B.H."/>
            <person name="Kim D.W."/>
            <person name="Jeon C.O."/>
        </authorList>
    </citation>
    <scope>NUCLEOTIDE SEQUENCE [LARGE SCALE GENOMIC DNA]</scope>
    <source>
        <strain evidence="2 3">JCM 31718</strain>
    </source>
</reference>
<dbReference type="RefSeq" id="WP_135996417.1">
    <property type="nucleotide sequence ID" value="NZ_CP071057.1"/>
</dbReference>
<feature type="chain" id="PRO_5020818093" description="Lipoprotein" evidence="1">
    <location>
        <begin position="19"/>
        <end position="138"/>
    </location>
</feature>
<gene>
    <name evidence="2" type="ORF">E5163_12225</name>
</gene>
<accession>A0A4S2H068</accession>
<dbReference type="EMBL" id="SRXW01000003">
    <property type="protein sequence ID" value="TGY88571.1"/>
    <property type="molecule type" value="Genomic_DNA"/>
</dbReference>
<dbReference type="OrthoDB" id="7596589at2"/>
<organism evidence="2 3">
    <name type="scientific">Marinicauda algicola</name>
    <dbReference type="NCBI Taxonomy" id="2029849"/>
    <lineage>
        <taxon>Bacteria</taxon>
        <taxon>Pseudomonadati</taxon>
        <taxon>Pseudomonadota</taxon>
        <taxon>Alphaproteobacteria</taxon>
        <taxon>Maricaulales</taxon>
        <taxon>Maricaulaceae</taxon>
        <taxon>Marinicauda</taxon>
    </lineage>
</organism>
<evidence type="ECO:0000313" key="3">
    <source>
        <dbReference type="Proteomes" id="UP000308054"/>
    </source>
</evidence>
<keyword evidence="1" id="KW-0732">Signal</keyword>
<dbReference type="PROSITE" id="PS51257">
    <property type="entry name" value="PROKAR_LIPOPROTEIN"/>
    <property type="match status" value="1"/>
</dbReference>
<feature type="signal peptide" evidence="1">
    <location>
        <begin position="1"/>
        <end position="18"/>
    </location>
</feature>
<keyword evidence="3" id="KW-1185">Reference proteome</keyword>
<name>A0A4S2H068_9PROT</name>
<dbReference type="Proteomes" id="UP000308054">
    <property type="component" value="Unassembled WGS sequence"/>
</dbReference>
<evidence type="ECO:0000256" key="1">
    <source>
        <dbReference type="SAM" id="SignalP"/>
    </source>
</evidence>